<proteinExistence type="predicted"/>
<accession>A0ABM1QH47</accession>
<evidence type="ECO:0000313" key="2">
    <source>
        <dbReference type="RefSeq" id="XP_019086085.1"/>
    </source>
</evidence>
<sequence>MSSRLFPEPTTTRDYCRDTIVIWEWEDYATREKFNPRSFKKKVRSSLKKDGYIVGDLSIWIYAPENTWLTDMQSQDIFYHAGLEVNPLKEEPDSEYDEGETACDCEE</sequence>
<dbReference type="Proteomes" id="UP000694864">
    <property type="component" value="Chromosome 10"/>
</dbReference>
<name>A0ABM1QH47_CAMSA</name>
<dbReference type="GeneID" id="104717917"/>
<reference evidence="2" key="2">
    <citation type="submission" date="2025-08" db="UniProtKB">
        <authorList>
            <consortium name="RefSeq"/>
        </authorList>
    </citation>
    <scope>IDENTIFICATION</scope>
</reference>
<protein>
    <submittedName>
        <fullName evidence="2">Uncharacterized protein LOC104717917</fullName>
    </submittedName>
</protein>
<gene>
    <name evidence="2" type="primary">LOC104717917</name>
</gene>
<dbReference type="RefSeq" id="XP_019086085.1">
    <property type="nucleotide sequence ID" value="XM_019230540.1"/>
</dbReference>
<keyword evidence="1" id="KW-1185">Reference proteome</keyword>
<reference evidence="1" key="1">
    <citation type="journal article" date="2014" name="Nat. Commun.">
        <title>The emerging biofuel crop Camelina sativa retains a highly undifferentiated hexaploid genome structure.</title>
        <authorList>
            <person name="Kagale S."/>
            <person name="Koh C."/>
            <person name="Nixon J."/>
            <person name="Bollina V."/>
            <person name="Clarke W.E."/>
            <person name="Tuteja R."/>
            <person name="Spillane C."/>
            <person name="Robinson S.J."/>
            <person name="Links M.G."/>
            <person name="Clarke C."/>
            <person name="Higgins E.E."/>
            <person name="Huebert T."/>
            <person name="Sharpe A.G."/>
            <person name="Parkin I.A."/>
        </authorList>
    </citation>
    <scope>NUCLEOTIDE SEQUENCE [LARGE SCALE GENOMIC DNA]</scope>
    <source>
        <strain evidence="1">cv. DH55</strain>
    </source>
</reference>
<organism evidence="1 2">
    <name type="scientific">Camelina sativa</name>
    <name type="common">False flax</name>
    <name type="synonym">Myagrum sativum</name>
    <dbReference type="NCBI Taxonomy" id="90675"/>
    <lineage>
        <taxon>Eukaryota</taxon>
        <taxon>Viridiplantae</taxon>
        <taxon>Streptophyta</taxon>
        <taxon>Embryophyta</taxon>
        <taxon>Tracheophyta</taxon>
        <taxon>Spermatophyta</taxon>
        <taxon>Magnoliopsida</taxon>
        <taxon>eudicotyledons</taxon>
        <taxon>Gunneridae</taxon>
        <taxon>Pentapetalae</taxon>
        <taxon>rosids</taxon>
        <taxon>malvids</taxon>
        <taxon>Brassicales</taxon>
        <taxon>Brassicaceae</taxon>
        <taxon>Camelineae</taxon>
        <taxon>Camelina</taxon>
    </lineage>
</organism>
<evidence type="ECO:0000313" key="1">
    <source>
        <dbReference type="Proteomes" id="UP000694864"/>
    </source>
</evidence>